<dbReference type="InterPro" id="IPR001789">
    <property type="entry name" value="Sig_transdc_resp-reg_receiver"/>
</dbReference>
<feature type="modified residue" description="4-aspartylphosphate" evidence="5">
    <location>
        <position position="57"/>
    </location>
</feature>
<dbReference type="InterPro" id="IPR000792">
    <property type="entry name" value="Tscrpt_reg_LuxR_C"/>
</dbReference>
<dbReference type="InterPro" id="IPR016032">
    <property type="entry name" value="Sig_transdc_resp-reg_C-effctor"/>
</dbReference>
<dbReference type="InterPro" id="IPR036388">
    <property type="entry name" value="WH-like_DNA-bd_sf"/>
</dbReference>
<evidence type="ECO:0000256" key="5">
    <source>
        <dbReference type="PROSITE-ProRule" id="PRU00169"/>
    </source>
</evidence>
<dbReference type="RefSeq" id="WP_188764471.1">
    <property type="nucleotide sequence ID" value="NZ_BMKK01000001.1"/>
</dbReference>
<evidence type="ECO:0000313" key="8">
    <source>
        <dbReference type="EMBL" id="GGD44597.1"/>
    </source>
</evidence>
<keyword evidence="4" id="KW-0804">Transcription</keyword>
<dbReference type="InterPro" id="IPR011006">
    <property type="entry name" value="CheY-like_superfamily"/>
</dbReference>
<proteinExistence type="predicted"/>
<dbReference type="CDD" id="cd06170">
    <property type="entry name" value="LuxR_C_like"/>
    <property type="match status" value="1"/>
</dbReference>
<dbReference type="PROSITE" id="PS50043">
    <property type="entry name" value="HTH_LUXR_2"/>
    <property type="match status" value="1"/>
</dbReference>
<evidence type="ECO:0000256" key="1">
    <source>
        <dbReference type="ARBA" id="ARBA00022553"/>
    </source>
</evidence>
<dbReference type="SUPFAM" id="SSF46894">
    <property type="entry name" value="C-terminal effector domain of the bipartite response regulators"/>
    <property type="match status" value="1"/>
</dbReference>
<keyword evidence="9" id="KW-1185">Reference proteome</keyword>
<evidence type="ECO:0000256" key="2">
    <source>
        <dbReference type="ARBA" id="ARBA00023015"/>
    </source>
</evidence>
<dbReference type="InterPro" id="IPR058245">
    <property type="entry name" value="NreC/VraR/RcsB-like_REC"/>
</dbReference>
<dbReference type="CDD" id="cd17535">
    <property type="entry name" value="REC_NarL-like"/>
    <property type="match status" value="1"/>
</dbReference>
<gene>
    <name evidence="8" type="ORF">GCM10011514_05770</name>
</gene>
<dbReference type="SMART" id="SM00421">
    <property type="entry name" value="HTH_LUXR"/>
    <property type="match status" value="1"/>
</dbReference>
<dbReference type="GO" id="GO:0000160">
    <property type="term" value="P:phosphorelay signal transduction system"/>
    <property type="evidence" value="ECO:0007669"/>
    <property type="project" value="InterPro"/>
</dbReference>
<reference evidence="8" key="2">
    <citation type="submission" date="2020-09" db="EMBL/GenBank/DDBJ databases">
        <authorList>
            <person name="Sun Q."/>
            <person name="Zhou Y."/>
        </authorList>
    </citation>
    <scope>NUCLEOTIDE SEQUENCE</scope>
    <source>
        <strain evidence="8">CGMCC 1.15958</strain>
    </source>
</reference>
<feature type="domain" description="Response regulatory" evidence="7">
    <location>
        <begin position="4"/>
        <end position="122"/>
    </location>
</feature>
<dbReference type="Pfam" id="PF00196">
    <property type="entry name" value="GerE"/>
    <property type="match status" value="1"/>
</dbReference>
<keyword evidence="2" id="KW-0805">Transcription regulation</keyword>
<keyword evidence="1 5" id="KW-0597">Phosphoprotein</keyword>
<dbReference type="AlphaFoldDB" id="A0A916YGP4"/>
<protein>
    <submittedName>
        <fullName evidence="8">DNA-binding response regulator</fullName>
    </submittedName>
</protein>
<feature type="domain" description="HTH luxR-type" evidence="6">
    <location>
        <begin position="147"/>
        <end position="212"/>
    </location>
</feature>
<dbReference type="SUPFAM" id="SSF52172">
    <property type="entry name" value="CheY-like"/>
    <property type="match status" value="1"/>
</dbReference>
<dbReference type="PANTHER" id="PTHR43214">
    <property type="entry name" value="TWO-COMPONENT RESPONSE REGULATOR"/>
    <property type="match status" value="1"/>
</dbReference>
<dbReference type="PROSITE" id="PS50110">
    <property type="entry name" value="RESPONSE_REGULATORY"/>
    <property type="match status" value="1"/>
</dbReference>
<dbReference type="PANTHER" id="PTHR43214:SF41">
    <property type="entry name" value="NITRATE_NITRITE RESPONSE REGULATOR PROTEIN NARP"/>
    <property type="match status" value="1"/>
</dbReference>
<name>A0A916YGP4_9BACT</name>
<sequence>MTYKVVVVDDHLLIAKAISSIIEGFSGFEVLYEAENGKVLMDKFKVRVNIPDIVLMDISMPIMNGFETTQWLTDNYPDIVVMALSVQDDDDSLIKMIKAGAKGYLHKNVHPTELEVALKNLVDKGMYFPAWATSKVFMNLSKKDERKTINEIKLSERELEFLSYVCTELTYKEIADRMCCSPRTVEGYRDALFEKLEIKTRVGLAMYAVKSHIYEIK</sequence>
<dbReference type="InterPro" id="IPR039420">
    <property type="entry name" value="WalR-like"/>
</dbReference>
<dbReference type="SMART" id="SM00448">
    <property type="entry name" value="REC"/>
    <property type="match status" value="1"/>
</dbReference>
<comment type="caution">
    <text evidence="8">The sequence shown here is derived from an EMBL/GenBank/DDBJ whole genome shotgun (WGS) entry which is preliminary data.</text>
</comment>
<evidence type="ECO:0000256" key="3">
    <source>
        <dbReference type="ARBA" id="ARBA00023125"/>
    </source>
</evidence>
<dbReference type="Gene3D" id="3.40.50.2300">
    <property type="match status" value="1"/>
</dbReference>
<dbReference type="Pfam" id="PF00072">
    <property type="entry name" value="Response_reg"/>
    <property type="match status" value="1"/>
</dbReference>
<accession>A0A916YGP4</accession>
<evidence type="ECO:0000256" key="4">
    <source>
        <dbReference type="ARBA" id="ARBA00023163"/>
    </source>
</evidence>
<evidence type="ECO:0000259" key="6">
    <source>
        <dbReference type="PROSITE" id="PS50043"/>
    </source>
</evidence>
<dbReference type="Gene3D" id="1.10.10.10">
    <property type="entry name" value="Winged helix-like DNA-binding domain superfamily/Winged helix DNA-binding domain"/>
    <property type="match status" value="1"/>
</dbReference>
<organism evidence="8 9">
    <name type="scientific">Emticicia aquatilis</name>
    <dbReference type="NCBI Taxonomy" id="1537369"/>
    <lineage>
        <taxon>Bacteria</taxon>
        <taxon>Pseudomonadati</taxon>
        <taxon>Bacteroidota</taxon>
        <taxon>Cytophagia</taxon>
        <taxon>Cytophagales</taxon>
        <taxon>Leadbetterellaceae</taxon>
        <taxon>Emticicia</taxon>
    </lineage>
</organism>
<dbReference type="GO" id="GO:0006355">
    <property type="term" value="P:regulation of DNA-templated transcription"/>
    <property type="evidence" value="ECO:0007669"/>
    <property type="project" value="InterPro"/>
</dbReference>
<reference evidence="8" key="1">
    <citation type="journal article" date="2014" name="Int. J. Syst. Evol. Microbiol.">
        <title>Complete genome sequence of Corynebacterium casei LMG S-19264T (=DSM 44701T), isolated from a smear-ripened cheese.</title>
        <authorList>
            <consortium name="US DOE Joint Genome Institute (JGI-PGF)"/>
            <person name="Walter F."/>
            <person name="Albersmeier A."/>
            <person name="Kalinowski J."/>
            <person name="Ruckert C."/>
        </authorList>
    </citation>
    <scope>NUCLEOTIDE SEQUENCE</scope>
    <source>
        <strain evidence="8">CGMCC 1.15958</strain>
    </source>
</reference>
<evidence type="ECO:0000313" key="9">
    <source>
        <dbReference type="Proteomes" id="UP000609064"/>
    </source>
</evidence>
<dbReference type="GO" id="GO:0003677">
    <property type="term" value="F:DNA binding"/>
    <property type="evidence" value="ECO:0007669"/>
    <property type="project" value="UniProtKB-KW"/>
</dbReference>
<dbReference type="Proteomes" id="UP000609064">
    <property type="component" value="Unassembled WGS sequence"/>
</dbReference>
<dbReference type="EMBL" id="BMKK01000001">
    <property type="protein sequence ID" value="GGD44597.1"/>
    <property type="molecule type" value="Genomic_DNA"/>
</dbReference>
<keyword evidence="3 8" id="KW-0238">DNA-binding</keyword>
<evidence type="ECO:0000259" key="7">
    <source>
        <dbReference type="PROSITE" id="PS50110"/>
    </source>
</evidence>